<dbReference type="RefSeq" id="WP_210758481.1">
    <property type="nucleotide sequence ID" value="NZ_CP060139.1"/>
</dbReference>
<evidence type="ECO:0000313" key="3">
    <source>
        <dbReference type="EMBL" id="QNR23944.1"/>
    </source>
</evidence>
<keyword evidence="1" id="KW-0732">Signal</keyword>
<dbReference type="Gene3D" id="3.30.750.44">
    <property type="match status" value="1"/>
</dbReference>
<dbReference type="PANTHER" id="PTHR11261">
    <property type="entry name" value="INTERPHOTORECEPTOR RETINOID-BINDING PROTEIN"/>
    <property type="match status" value="1"/>
</dbReference>
<feature type="signal peptide" evidence="1">
    <location>
        <begin position="1"/>
        <end position="24"/>
    </location>
</feature>
<dbReference type="PROSITE" id="PS51257">
    <property type="entry name" value="PROKAR_LIPOPROTEIN"/>
    <property type="match status" value="1"/>
</dbReference>
<dbReference type="EMBL" id="CP060139">
    <property type="protein sequence ID" value="QNR23944.1"/>
    <property type="molecule type" value="Genomic_DNA"/>
</dbReference>
<dbReference type="Gene3D" id="3.90.226.10">
    <property type="entry name" value="2-enoyl-CoA Hydratase, Chain A, domain 1"/>
    <property type="match status" value="1"/>
</dbReference>
<accession>A0A7H0VDZ6</accession>
<dbReference type="Pfam" id="PF03572">
    <property type="entry name" value="Peptidase_S41"/>
    <property type="match status" value="1"/>
</dbReference>
<feature type="domain" description="Tail specific protease" evidence="2">
    <location>
        <begin position="110"/>
        <end position="314"/>
    </location>
</feature>
<gene>
    <name evidence="3" type="ORF">H4K34_16455</name>
</gene>
<keyword evidence="4" id="KW-1185">Reference proteome</keyword>
<dbReference type="GO" id="GO:0008236">
    <property type="term" value="F:serine-type peptidase activity"/>
    <property type="evidence" value="ECO:0007669"/>
    <property type="project" value="InterPro"/>
</dbReference>
<dbReference type="GO" id="GO:0006508">
    <property type="term" value="P:proteolysis"/>
    <property type="evidence" value="ECO:0007669"/>
    <property type="project" value="InterPro"/>
</dbReference>
<dbReference type="AlphaFoldDB" id="A0A7H0VDZ6"/>
<organism evidence="3 4">
    <name type="scientific">Croceimicrobium hydrocarbonivorans</name>
    <dbReference type="NCBI Taxonomy" id="2761580"/>
    <lineage>
        <taxon>Bacteria</taxon>
        <taxon>Pseudomonadati</taxon>
        <taxon>Bacteroidota</taxon>
        <taxon>Flavobacteriia</taxon>
        <taxon>Flavobacteriales</taxon>
        <taxon>Owenweeksiaceae</taxon>
        <taxon>Croceimicrobium</taxon>
    </lineage>
</organism>
<dbReference type="SUPFAM" id="SSF52096">
    <property type="entry name" value="ClpP/crotonase"/>
    <property type="match status" value="1"/>
</dbReference>
<dbReference type="KEGG" id="chyd:H4K34_16455"/>
<dbReference type="InterPro" id="IPR005151">
    <property type="entry name" value="Tail-specific_protease"/>
</dbReference>
<evidence type="ECO:0000256" key="1">
    <source>
        <dbReference type="SAM" id="SignalP"/>
    </source>
</evidence>
<dbReference type="PANTHER" id="PTHR11261:SF3">
    <property type="entry name" value="RETINOL-BINDING PROTEIN 3"/>
    <property type="match status" value="1"/>
</dbReference>
<sequence length="342" mass="37888">MFRILSLFSLLLLALACQSDLAEADSDALSIYDSFHQDLKSHYAGFANEHQADSLYYSLRKNLKANSSDAELWQALCSYADALNDEHIKLYRDAEEEIFISGDEGFIASQQAFSLELIAADYLDNAGLSGDMLLYGELSPKIAYLYVAALLEEDERYLINALEALDLDAKSALVIDLRQCIGGYDGLAAIFAAHFSRHQDLVFRSRVKSGPGAHQFSTAEDYKSPAPSSPHFAKPIVFLTDRGTVSEAEILSLYLRSYDQVHHIGNSTAGALSMVSPARFLANGWRYEYSIQKILQPDGSSFEKLGIKPEINIKNNPSNIQSGKDLVLEGAIQFLTENYNIN</sequence>
<feature type="chain" id="PRO_5028878991" description="Tail specific protease domain-containing protein" evidence="1">
    <location>
        <begin position="25"/>
        <end position="342"/>
    </location>
</feature>
<dbReference type="InterPro" id="IPR029045">
    <property type="entry name" value="ClpP/crotonase-like_dom_sf"/>
</dbReference>
<dbReference type="Proteomes" id="UP000516305">
    <property type="component" value="Chromosome"/>
</dbReference>
<proteinExistence type="predicted"/>
<reference evidence="3 4" key="1">
    <citation type="submission" date="2020-08" db="EMBL/GenBank/DDBJ databases">
        <title>Croceimicrobium hydrocarbonivorans gen. nov., sp. nov., a novel marine bacterium isolated from a bacterial consortium that degrades polyethylene terephthalate.</title>
        <authorList>
            <person name="Liu R."/>
        </authorList>
    </citation>
    <scope>NUCLEOTIDE SEQUENCE [LARGE SCALE GENOMIC DNA]</scope>
    <source>
        <strain evidence="3 4">A20-9</strain>
    </source>
</reference>
<evidence type="ECO:0000259" key="2">
    <source>
        <dbReference type="SMART" id="SM00245"/>
    </source>
</evidence>
<protein>
    <recommendedName>
        <fullName evidence="2">Tail specific protease domain-containing protein</fullName>
    </recommendedName>
</protein>
<evidence type="ECO:0000313" key="4">
    <source>
        <dbReference type="Proteomes" id="UP000516305"/>
    </source>
</evidence>
<dbReference type="SMART" id="SM00245">
    <property type="entry name" value="TSPc"/>
    <property type="match status" value="1"/>
</dbReference>
<name>A0A7H0VDZ6_9FLAO</name>